<dbReference type="PROSITE" id="PS50109">
    <property type="entry name" value="HIS_KIN"/>
    <property type="match status" value="1"/>
</dbReference>
<dbReference type="EMBL" id="JACJST010000001">
    <property type="protein sequence ID" value="MBD2566469.1"/>
    <property type="molecule type" value="Genomic_DNA"/>
</dbReference>
<feature type="domain" description="PAS" evidence="11">
    <location>
        <begin position="359"/>
        <end position="429"/>
    </location>
</feature>
<keyword evidence="8" id="KW-0175">Coiled coil</keyword>
<dbReference type="InterPro" id="IPR029016">
    <property type="entry name" value="GAF-like_dom_sf"/>
</dbReference>
<dbReference type="InterPro" id="IPR000700">
    <property type="entry name" value="PAS-assoc_C"/>
</dbReference>
<dbReference type="PROSITE" id="PS50112">
    <property type="entry name" value="PAS"/>
    <property type="match status" value="1"/>
</dbReference>
<feature type="domain" description="Response regulatory" evidence="10">
    <location>
        <begin position="749"/>
        <end position="867"/>
    </location>
</feature>
<dbReference type="InterPro" id="IPR036097">
    <property type="entry name" value="HisK_dim/P_sf"/>
</dbReference>
<dbReference type="Proteomes" id="UP000640531">
    <property type="component" value="Unassembled WGS sequence"/>
</dbReference>
<dbReference type="CDD" id="cd16922">
    <property type="entry name" value="HATPase_EvgS-ArcB-TorS-like"/>
    <property type="match status" value="1"/>
</dbReference>
<dbReference type="InterPro" id="IPR004358">
    <property type="entry name" value="Sig_transdc_His_kin-like_C"/>
</dbReference>
<evidence type="ECO:0000313" key="14">
    <source>
        <dbReference type="Proteomes" id="UP000640531"/>
    </source>
</evidence>
<dbReference type="InterPro" id="IPR001610">
    <property type="entry name" value="PAC"/>
</dbReference>
<dbReference type="PROSITE" id="PS50110">
    <property type="entry name" value="RESPONSE_REGULATORY"/>
    <property type="match status" value="1"/>
</dbReference>
<dbReference type="Pfam" id="PF02518">
    <property type="entry name" value="HATPase_c"/>
    <property type="match status" value="1"/>
</dbReference>
<keyword evidence="14" id="KW-1185">Reference proteome</keyword>
<dbReference type="Gene3D" id="3.30.450.20">
    <property type="entry name" value="PAS domain"/>
    <property type="match status" value="2"/>
</dbReference>
<evidence type="ECO:0000256" key="2">
    <source>
        <dbReference type="ARBA" id="ARBA00012438"/>
    </source>
</evidence>
<dbReference type="SMART" id="SM00091">
    <property type="entry name" value="PAS"/>
    <property type="match status" value="2"/>
</dbReference>
<sequence>MPKKHNYPEQIDVKLSVLTQQEQEINSTEEGMIFQLANTTIQACNAAAERILGYTTEQMLGTTPFKPPWQTIHEDGSVFTDETYPYQVSLQTGKPCKNIVMGLYQPTGELVWLLLNSQPLFQANKTTPYAVVTTFTDITEIQNRQSHSDVYIKSNKKLLTTPNQNLIDQQKPEQRVAETISDNRTQAFLSMQNYILELIATGTSLAEVLTTLAQSIEMQLAEVFCSIMLLDDAGTKLYPAVSSSLPEKYTQAIIDGVPVGEEVGSCGTSAYTKKTVIVSDIANDIKWVEYRDLALAHHLKACWSTPILDSQGEVLGTFALYYPTVRSPEESEQQLIERASHLAGVAIERQRSQQALQQSEDQLRLMTETIPQQVWTALPNGQVDYYNERWCDFTGKTVEQLKTESWQQIIHPEDLPKVREMWAKALQNGSEYEVETRMLSGSGEYRWILGQARPLRDQQGQIVKWYGTNTDITDHIQAREALQNALQQQQAACEAAEKANLIKDEFLAVLSHELRTPLNPILGWARLLKTGRLNKANTDEALNSIERNAKLQVDLIEDLLDVSRILRGKLTLNVSTVNLATLISAALDTVRLAASAKEIVIQSQLEANIGQVAGDPARLQQIVWNLLSNAVKFTPQGGRVEVRLDQFGSMAQITVSDMGKGINPDFLPHIFDHFRQEDSSITRKFGGLGLGLAIVRQLVELHGGTVEANSPGEGQGATFIVRIPLISSGSEMLTEKKPQDVSCNLSGIKVLVVDDDADSRDFITFVLKLYGAEVTTVASGLEALEVFIQSQADVLVSDIGMPKMDGYELVRQIRACSSNTGRQIPGIALTAFAGEFDQQQAMAAGFQMHISKPVEPDALAAAVAQVVSINV</sequence>
<feature type="modified residue" description="4-aspartylphosphate" evidence="7">
    <location>
        <position position="798"/>
    </location>
</feature>
<dbReference type="PANTHER" id="PTHR43547:SF2">
    <property type="entry name" value="HYBRID SIGNAL TRANSDUCTION HISTIDINE KINASE C"/>
    <property type="match status" value="1"/>
</dbReference>
<feature type="domain" description="PAC" evidence="12">
    <location>
        <begin position="432"/>
        <end position="484"/>
    </location>
</feature>
<dbReference type="Gene3D" id="3.30.565.10">
    <property type="entry name" value="Histidine kinase-like ATPase, C-terminal domain"/>
    <property type="match status" value="1"/>
</dbReference>
<dbReference type="CDD" id="cd17580">
    <property type="entry name" value="REC_2_DhkD-like"/>
    <property type="match status" value="1"/>
</dbReference>
<dbReference type="EC" id="2.7.13.3" evidence="2"/>
<reference evidence="13 14" key="1">
    <citation type="journal article" date="2020" name="ISME J.">
        <title>Comparative genomics reveals insights into cyanobacterial evolution and habitat adaptation.</title>
        <authorList>
            <person name="Chen M.Y."/>
            <person name="Teng W.K."/>
            <person name="Zhao L."/>
            <person name="Hu C.X."/>
            <person name="Zhou Y.K."/>
            <person name="Han B.P."/>
            <person name="Song L.R."/>
            <person name="Shu W.S."/>
        </authorList>
    </citation>
    <scope>NUCLEOTIDE SEQUENCE [LARGE SCALE GENOMIC DNA]</scope>
    <source>
        <strain evidence="13 14">FACHB-196</strain>
    </source>
</reference>
<evidence type="ECO:0000256" key="7">
    <source>
        <dbReference type="PROSITE-ProRule" id="PRU00169"/>
    </source>
</evidence>
<dbReference type="SUPFAM" id="SSF52172">
    <property type="entry name" value="CheY-like"/>
    <property type="match status" value="1"/>
</dbReference>
<name>A0ABR8FBY6_9NOST</name>
<keyword evidence="5" id="KW-0418">Kinase</keyword>
<gene>
    <name evidence="13" type="ORF">H6G59_00875</name>
</gene>
<keyword evidence="6" id="KW-0902">Two-component regulatory system</keyword>
<dbReference type="SMART" id="SM00086">
    <property type="entry name" value="PAC"/>
    <property type="match status" value="2"/>
</dbReference>
<comment type="caution">
    <text evidence="13">The sequence shown here is derived from an EMBL/GenBank/DDBJ whole genome shotgun (WGS) entry which is preliminary data.</text>
</comment>
<dbReference type="InterPro" id="IPR000014">
    <property type="entry name" value="PAS"/>
</dbReference>
<evidence type="ECO:0000256" key="1">
    <source>
        <dbReference type="ARBA" id="ARBA00000085"/>
    </source>
</evidence>
<dbReference type="SMART" id="SM00387">
    <property type="entry name" value="HATPase_c"/>
    <property type="match status" value="1"/>
</dbReference>
<dbReference type="InterPro" id="IPR003594">
    <property type="entry name" value="HATPase_dom"/>
</dbReference>
<evidence type="ECO:0000256" key="5">
    <source>
        <dbReference type="ARBA" id="ARBA00022777"/>
    </source>
</evidence>
<proteinExistence type="predicted"/>
<dbReference type="InterPro" id="IPR011006">
    <property type="entry name" value="CheY-like_superfamily"/>
</dbReference>
<dbReference type="NCBIfam" id="TIGR00229">
    <property type="entry name" value="sensory_box"/>
    <property type="match status" value="2"/>
</dbReference>
<dbReference type="Gene3D" id="3.40.50.2300">
    <property type="match status" value="1"/>
</dbReference>
<evidence type="ECO:0000256" key="8">
    <source>
        <dbReference type="SAM" id="Coils"/>
    </source>
</evidence>
<feature type="coiled-coil region" evidence="8">
    <location>
        <begin position="472"/>
        <end position="499"/>
    </location>
</feature>
<dbReference type="PANTHER" id="PTHR43547">
    <property type="entry name" value="TWO-COMPONENT HISTIDINE KINASE"/>
    <property type="match status" value="1"/>
</dbReference>
<evidence type="ECO:0000259" key="12">
    <source>
        <dbReference type="PROSITE" id="PS50113"/>
    </source>
</evidence>
<dbReference type="SMART" id="SM00065">
    <property type="entry name" value="GAF"/>
    <property type="match status" value="1"/>
</dbReference>
<dbReference type="PRINTS" id="PR00344">
    <property type="entry name" value="BCTRLSENSOR"/>
</dbReference>
<dbReference type="InterPro" id="IPR005467">
    <property type="entry name" value="His_kinase_dom"/>
</dbReference>
<dbReference type="Pfam" id="PF13185">
    <property type="entry name" value="GAF_2"/>
    <property type="match status" value="1"/>
</dbReference>
<dbReference type="SMART" id="SM00448">
    <property type="entry name" value="REC"/>
    <property type="match status" value="1"/>
</dbReference>
<dbReference type="SUPFAM" id="SSF55874">
    <property type="entry name" value="ATPase domain of HSP90 chaperone/DNA topoisomerase II/histidine kinase"/>
    <property type="match status" value="1"/>
</dbReference>
<dbReference type="Pfam" id="PF13426">
    <property type="entry name" value="PAS_9"/>
    <property type="match status" value="1"/>
</dbReference>
<evidence type="ECO:0000259" key="11">
    <source>
        <dbReference type="PROSITE" id="PS50112"/>
    </source>
</evidence>
<organism evidence="13 14">
    <name type="scientific">Anabaena lutea FACHB-196</name>
    <dbReference type="NCBI Taxonomy" id="2692881"/>
    <lineage>
        <taxon>Bacteria</taxon>
        <taxon>Bacillati</taxon>
        <taxon>Cyanobacteriota</taxon>
        <taxon>Cyanophyceae</taxon>
        <taxon>Nostocales</taxon>
        <taxon>Nostocaceae</taxon>
        <taxon>Anabaena</taxon>
    </lineage>
</organism>
<evidence type="ECO:0000313" key="13">
    <source>
        <dbReference type="EMBL" id="MBD2566469.1"/>
    </source>
</evidence>
<dbReference type="InterPro" id="IPR001789">
    <property type="entry name" value="Sig_transdc_resp-reg_receiver"/>
</dbReference>
<dbReference type="SUPFAM" id="SSF47384">
    <property type="entry name" value="Homodimeric domain of signal transducing histidine kinase"/>
    <property type="match status" value="1"/>
</dbReference>
<feature type="domain" description="Histidine kinase" evidence="9">
    <location>
        <begin position="509"/>
        <end position="727"/>
    </location>
</feature>
<accession>A0ABR8FBY6</accession>
<dbReference type="Gene3D" id="1.10.287.130">
    <property type="match status" value="1"/>
</dbReference>
<evidence type="ECO:0000256" key="4">
    <source>
        <dbReference type="ARBA" id="ARBA00022679"/>
    </source>
</evidence>
<dbReference type="PROSITE" id="PS50113">
    <property type="entry name" value="PAC"/>
    <property type="match status" value="1"/>
</dbReference>
<protein>
    <recommendedName>
        <fullName evidence="2">histidine kinase</fullName>
        <ecNumber evidence="2">2.7.13.3</ecNumber>
    </recommendedName>
</protein>
<dbReference type="InterPro" id="IPR003661">
    <property type="entry name" value="HisK_dim/P_dom"/>
</dbReference>
<dbReference type="SUPFAM" id="SSF55785">
    <property type="entry name" value="PYP-like sensor domain (PAS domain)"/>
    <property type="match status" value="2"/>
</dbReference>
<dbReference type="Pfam" id="PF08447">
    <property type="entry name" value="PAS_3"/>
    <property type="match status" value="1"/>
</dbReference>
<keyword evidence="3 7" id="KW-0597">Phosphoprotein</keyword>
<evidence type="ECO:0000259" key="9">
    <source>
        <dbReference type="PROSITE" id="PS50109"/>
    </source>
</evidence>
<dbReference type="Gene3D" id="3.30.450.40">
    <property type="match status" value="1"/>
</dbReference>
<dbReference type="InterPro" id="IPR013655">
    <property type="entry name" value="PAS_fold_3"/>
</dbReference>
<dbReference type="InterPro" id="IPR036890">
    <property type="entry name" value="HATPase_C_sf"/>
</dbReference>
<dbReference type="RefSeq" id="WP_190711292.1">
    <property type="nucleotide sequence ID" value="NZ_JACJST010000001.1"/>
</dbReference>
<dbReference type="InterPro" id="IPR003018">
    <property type="entry name" value="GAF"/>
</dbReference>
<dbReference type="SUPFAM" id="SSF55781">
    <property type="entry name" value="GAF domain-like"/>
    <property type="match status" value="1"/>
</dbReference>
<evidence type="ECO:0000259" key="10">
    <source>
        <dbReference type="PROSITE" id="PS50110"/>
    </source>
</evidence>
<evidence type="ECO:0000256" key="6">
    <source>
        <dbReference type="ARBA" id="ARBA00023012"/>
    </source>
</evidence>
<dbReference type="InterPro" id="IPR035965">
    <property type="entry name" value="PAS-like_dom_sf"/>
</dbReference>
<dbReference type="CDD" id="cd00082">
    <property type="entry name" value="HisKA"/>
    <property type="match status" value="1"/>
</dbReference>
<dbReference type="SMART" id="SM00388">
    <property type="entry name" value="HisKA"/>
    <property type="match status" value="1"/>
</dbReference>
<dbReference type="CDD" id="cd00130">
    <property type="entry name" value="PAS"/>
    <property type="match status" value="2"/>
</dbReference>
<keyword evidence="4" id="KW-0808">Transferase</keyword>
<evidence type="ECO:0000256" key="3">
    <source>
        <dbReference type="ARBA" id="ARBA00022553"/>
    </source>
</evidence>
<dbReference type="Pfam" id="PF00512">
    <property type="entry name" value="HisKA"/>
    <property type="match status" value="1"/>
</dbReference>
<dbReference type="Pfam" id="PF00072">
    <property type="entry name" value="Response_reg"/>
    <property type="match status" value="1"/>
</dbReference>
<comment type="catalytic activity">
    <reaction evidence="1">
        <text>ATP + protein L-histidine = ADP + protein N-phospho-L-histidine.</text>
        <dbReference type="EC" id="2.7.13.3"/>
    </reaction>
</comment>